<dbReference type="CDD" id="cd00293">
    <property type="entry name" value="USP-like"/>
    <property type="match status" value="1"/>
</dbReference>
<keyword evidence="4" id="KW-1185">Reference proteome</keyword>
<dbReference type="InterPro" id="IPR006015">
    <property type="entry name" value="Universal_stress_UspA"/>
</dbReference>
<proteinExistence type="inferred from homology"/>
<dbReference type="InterPro" id="IPR006016">
    <property type="entry name" value="UspA"/>
</dbReference>
<dbReference type="STRING" id="1095778.SAMN04489842_2732"/>
<evidence type="ECO:0000256" key="1">
    <source>
        <dbReference type="ARBA" id="ARBA00008791"/>
    </source>
</evidence>
<comment type="similarity">
    <text evidence="1">Belongs to the universal stress protein A family.</text>
</comment>
<dbReference type="PRINTS" id="PR01438">
    <property type="entry name" value="UNVRSLSTRESS"/>
</dbReference>
<name>A0A1H1H1E3_NATTX</name>
<dbReference type="PANTHER" id="PTHR46268">
    <property type="entry name" value="STRESS RESPONSE PROTEIN NHAX"/>
    <property type="match status" value="1"/>
</dbReference>
<accession>A0A1H1H1E3</accession>
<feature type="domain" description="UspA" evidence="2">
    <location>
        <begin position="1"/>
        <end position="139"/>
    </location>
</feature>
<evidence type="ECO:0000313" key="4">
    <source>
        <dbReference type="Proteomes" id="UP000198848"/>
    </source>
</evidence>
<dbReference type="PANTHER" id="PTHR46268:SF6">
    <property type="entry name" value="UNIVERSAL STRESS PROTEIN UP12"/>
    <property type="match status" value="1"/>
</dbReference>
<dbReference type="Gene3D" id="3.40.50.620">
    <property type="entry name" value="HUPs"/>
    <property type="match status" value="1"/>
</dbReference>
<dbReference type="Pfam" id="PF00582">
    <property type="entry name" value="Usp"/>
    <property type="match status" value="1"/>
</dbReference>
<dbReference type="SUPFAM" id="SSF52402">
    <property type="entry name" value="Adenine nucleotide alpha hydrolases-like"/>
    <property type="match status" value="1"/>
</dbReference>
<dbReference type="Proteomes" id="UP000198848">
    <property type="component" value="Unassembled WGS sequence"/>
</dbReference>
<organism evidence="3 4">
    <name type="scientific">Natronobacterium texcoconense</name>
    <dbReference type="NCBI Taxonomy" id="1095778"/>
    <lineage>
        <taxon>Archaea</taxon>
        <taxon>Methanobacteriati</taxon>
        <taxon>Methanobacteriota</taxon>
        <taxon>Stenosarchaea group</taxon>
        <taxon>Halobacteria</taxon>
        <taxon>Halobacteriales</taxon>
        <taxon>Natrialbaceae</taxon>
        <taxon>Natronobacterium</taxon>
    </lineage>
</organism>
<evidence type="ECO:0000259" key="2">
    <source>
        <dbReference type="Pfam" id="PF00582"/>
    </source>
</evidence>
<gene>
    <name evidence="3" type="ORF">SAMN04489842_2732</name>
</gene>
<sequence length="146" mass="15512">MFMVVVAAVDRSERASTVIEEAETIATAFDDPVHVVHVLTRSDFLDMGRTAEKEAGKSVSMEQVREAAADVAQDAAGDLTVQSETMGLVGEPAKTILKYANEQDARYVVVGSRKRSPTGKAVFGSIAQSIILNADVPVVTTTTNGQ</sequence>
<dbReference type="EMBL" id="FNLC01000002">
    <property type="protein sequence ID" value="SDR19183.1"/>
    <property type="molecule type" value="Genomic_DNA"/>
</dbReference>
<dbReference type="InterPro" id="IPR014729">
    <property type="entry name" value="Rossmann-like_a/b/a_fold"/>
</dbReference>
<protein>
    <submittedName>
        <fullName evidence="3">Nucleotide-binding universal stress protein, UspA family</fullName>
    </submittedName>
</protein>
<dbReference type="AlphaFoldDB" id="A0A1H1H1E3"/>
<evidence type="ECO:0000313" key="3">
    <source>
        <dbReference type="EMBL" id="SDR19183.1"/>
    </source>
</evidence>
<reference evidence="4" key="1">
    <citation type="submission" date="2016-10" db="EMBL/GenBank/DDBJ databases">
        <authorList>
            <person name="Varghese N."/>
            <person name="Submissions S."/>
        </authorList>
    </citation>
    <scope>NUCLEOTIDE SEQUENCE [LARGE SCALE GENOMIC DNA]</scope>
    <source>
        <strain evidence="4">DSM 24767</strain>
    </source>
</reference>